<evidence type="ECO:0000313" key="2">
    <source>
        <dbReference type="EMBL" id="GEY86760.1"/>
    </source>
</evidence>
<comment type="caution">
    <text evidence="2">The sequence shown here is derived from an EMBL/GenBank/DDBJ whole genome shotgun (WGS) entry which is preliminary data.</text>
</comment>
<gene>
    <name evidence="2" type="ORF">Tci_458734</name>
</gene>
<proteinExistence type="predicted"/>
<dbReference type="PANTHER" id="PTHR33248">
    <property type="entry name" value="ZINC ION-BINDING PROTEIN"/>
    <property type="match status" value="1"/>
</dbReference>
<keyword evidence="1" id="KW-0472">Membrane</keyword>
<organism evidence="2">
    <name type="scientific">Tanacetum cinerariifolium</name>
    <name type="common">Dalmatian daisy</name>
    <name type="synonym">Chrysanthemum cinerariifolium</name>
    <dbReference type="NCBI Taxonomy" id="118510"/>
    <lineage>
        <taxon>Eukaryota</taxon>
        <taxon>Viridiplantae</taxon>
        <taxon>Streptophyta</taxon>
        <taxon>Embryophyta</taxon>
        <taxon>Tracheophyta</taxon>
        <taxon>Spermatophyta</taxon>
        <taxon>Magnoliopsida</taxon>
        <taxon>eudicotyledons</taxon>
        <taxon>Gunneridae</taxon>
        <taxon>Pentapetalae</taxon>
        <taxon>asterids</taxon>
        <taxon>campanulids</taxon>
        <taxon>Asterales</taxon>
        <taxon>Asteraceae</taxon>
        <taxon>Asteroideae</taxon>
        <taxon>Anthemideae</taxon>
        <taxon>Anthemidinae</taxon>
        <taxon>Tanacetum</taxon>
    </lineage>
</organism>
<reference evidence="2" key="1">
    <citation type="journal article" date="2019" name="Sci. Rep.">
        <title>Draft genome of Tanacetum cinerariifolium, the natural source of mosquito coil.</title>
        <authorList>
            <person name="Yamashiro T."/>
            <person name="Shiraishi A."/>
            <person name="Satake H."/>
            <person name="Nakayama K."/>
        </authorList>
    </citation>
    <scope>NUCLEOTIDE SEQUENCE</scope>
</reference>
<protein>
    <submittedName>
        <fullName evidence="2">Zinc finger, GRF-type</fullName>
    </submittedName>
</protein>
<accession>A0A699HUK5</accession>
<feature type="transmembrane region" description="Helical" evidence="1">
    <location>
        <begin position="84"/>
        <end position="99"/>
    </location>
</feature>
<dbReference type="EMBL" id="BKCJ010217377">
    <property type="protein sequence ID" value="GEY86760.1"/>
    <property type="molecule type" value="Genomic_DNA"/>
</dbReference>
<dbReference type="AlphaFoldDB" id="A0A699HUK5"/>
<keyword evidence="1" id="KW-1133">Transmembrane helix</keyword>
<sequence>MNMEVRFPNCGGPSIIQTSWTSINPARRFYCCAKRGINYGIIDWYDPPMCPRSVQVIPGLLRSMNELQGAAQQRTDQAKKMKKMLSLSWLFFIVVFAFMY</sequence>
<name>A0A699HUK5_TANCI</name>
<keyword evidence="1" id="KW-0812">Transmembrane</keyword>
<evidence type="ECO:0000256" key="1">
    <source>
        <dbReference type="SAM" id="Phobius"/>
    </source>
</evidence>